<name>A0A2V3U930_9HYPH</name>
<keyword evidence="3" id="KW-0479">Metal-binding</keyword>
<keyword evidence="7" id="KW-1185">Reference proteome</keyword>
<evidence type="ECO:0000313" key="7">
    <source>
        <dbReference type="Proteomes" id="UP000248021"/>
    </source>
</evidence>
<keyword evidence="4" id="KW-0460">Magnesium</keyword>
<dbReference type="PRINTS" id="PR00413">
    <property type="entry name" value="HADHALOGNASE"/>
</dbReference>
<dbReference type="InterPro" id="IPR023214">
    <property type="entry name" value="HAD_sf"/>
</dbReference>
<comment type="caution">
    <text evidence="6">The sequence shown here is derived from an EMBL/GenBank/DDBJ whole genome shotgun (WGS) entry which is preliminary data.</text>
</comment>
<accession>A0A2V3U930</accession>
<dbReference type="InterPro" id="IPR006439">
    <property type="entry name" value="HAD-SF_hydro_IA"/>
</dbReference>
<dbReference type="OrthoDB" id="9793014at2"/>
<comment type="similarity">
    <text evidence="2">Belongs to the HAD-like hydrolase superfamily. CbbY/CbbZ/Gph/YieH family.</text>
</comment>
<dbReference type="RefSeq" id="WP_110374897.1">
    <property type="nucleotide sequence ID" value="NZ_CAKNFM010000006.1"/>
</dbReference>
<dbReference type="InterPro" id="IPR023198">
    <property type="entry name" value="PGP-like_dom2"/>
</dbReference>
<gene>
    <name evidence="6" type="ORF">C7450_105172</name>
</gene>
<dbReference type="EMBL" id="QJJK01000005">
    <property type="protein sequence ID" value="PXW58824.1"/>
    <property type="molecule type" value="Genomic_DNA"/>
</dbReference>
<dbReference type="InterPro" id="IPR051600">
    <property type="entry name" value="Beta-PGM-like"/>
</dbReference>
<dbReference type="Gene3D" id="3.40.50.1000">
    <property type="entry name" value="HAD superfamily/HAD-like"/>
    <property type="match status" value="1"/>
</dbReference>
<organism evidence="6 7">
    <name type="scientific">Chelatococcus asaccharovorans</name>
    <dbReference type="NCBI Taxonomy" id="28210"/>
    <lineage>
        <taxon>Bacteria</taxon>
        <taxon>Pseudomonadati</taxon>
        <taxon>Pseudomonadota</taxon>
        <taxon>Alphaproteobacteria</taxon>
        <taxon>Hyphomicrobiales</taxon>
        <taxon>Chelatococcaceae</taxon>
        <taxon>Chelatococcus</taxon>
    </lineage>
</organism>
<keyword evidence="5" id="KW-0119">Carbohydrate metabolism</keyword>
<evidence type="ECO:0000313" key="6">
    <source>
        <dbReference type="EMBL" id="PXW58824.1"/>
    </source>
</evidence>
<dbReference type="SUPFAM" id="SSF56784">
    <property type="entry name" value="HAD-like"/>
    <property type="match status" value="1"/>
</dbReference>
<dbReference type="Gene3D" id="1.10.150.240">
    <property type="entry name" value="Putative phosphatase, domain 2"/>
    <property type="match status" value="1"/>
</dbReference>
<dbReference type="Pfam" id="PF13419">
    <property type="entry name" value="HAD_2"/>
    <property type="match status" value="1"/>
</dbReference>
<dbReference type="PANTHER" id="PTHR46193:SF18">
    <property type="entry name" value="HEXITOL PHOSPHATASE B"/>
    <property type="match status" value="1"/>
</dbReference>
<evidence type="ECO:0000256" key="2">
    <source>
        <dbReference type="ARBA" id="ARBA00006171"/>
    </source>
</evidence>
<dbReference type="GO" id="GO:0003824">
    <property type="term" value="F:catalytic activity"/>
    <property type="evidence" value="ECO:0007669"/>
    <property type="project" value="UniProtKB-ARBA"/>
</dbReference>
<dbReference type="CDD" id="cd07505">
    <property type="entry name" value="HAD_BPGM-like"/>
    <property type="match status" value="1"/>
</dbReference>
<dbReference type="InterPro" id="IPR041492">
    <property type="entry name" value="HAD_2"/>
</dbReference>
<evidence type="ECO:0000256" key="4">
    <source>
        <dbReference type="ARBA" id="ARBA00022842"/>
    </source>
</evidence>
<dbReference type="SFLD" id="SFLDS00003">
    <property type="entry name" value="Haloacid_Dehalogenase"/>
    <property type="match status" value="1"/>
</dbReference>
<dbReference type="GO" id="GO:0046872">
    <property type="term" value="F:metal ion binding"/>
    <property type="evidence" value="ECO:0007669"/>
    <property type="project" value="UniProtKB-KW"/>
</dbReference>
<proteinExistence type="inferred from homology"/>
<dbReference type="SFLD" id="SFLDG01129">
    <property type="entry name" value="C1.5:_HAD__Beta-PGM__Phosphata"/>
    <property type="match status" value="1"/>
</dbReference>
<comment type="cofactor">
    <cofactor evidence="1">
        <name>Mg(2+)</name>
        <dbReference type="ChEBI" id="CHEBI:18420"/>
    </cofactor>
</comment>
<protein>
    <submittedName>
        <fullName evidence="6">Beta-phosphoglucomutase</fullName>
    </submittedName>
</protein>
<dbReference type="AlphaFoldDB" id="A0A2V3U930"/>
<dbReference type="PANTHER" id="PTHR46193">
    <property type="entry name" value="6-PHOSPHOGLUCONATE PHOSPHATASE"/>
    <property type="match status" value="1"/>
</dbReference>
<evidence type="ECO:0000256" key="5">
    <source>
        <dbReference type="ARBA" id="ARBA00023277"/>
    </source>
</evidence>
<dbReference type="NCBIfam" id="TIGR01509">
    <property type="entry name" value="HAD-SF-IA-v3"/>
    <property type="match status" value="1"/>
</dbReference>
<reference evidence="6 7" key="1">
    <citation type="submission" date="2018-05" db="EMBL/GenBank/DDBJ databases">
        <title>Genomic Encyclopedia of Type Strains, Phase IV (KMG-IV): sequencing the most valuable type-strain genomes for metagenomic binning, comparative biology and taxonomic classification.</title>
        <authorList>
            <person name="Goeker M."/>
        </authorList>
    </citation>
    <scope>NUCLEOTIDE SEQUENCE [LARGE SCALE GENOMIC DNA]</scope>
    <source>
        <strain evidence="6 7">DSM 6462</strain>
    </source>
</reference>
<dbReference type="InterPro" id="IPR036412">
    <property type="entry name" value="HAD-like_sf"/>
</dbReference>
<evidence type="ECO:0000256" key="3">
    <source>
        <dbReference type="ARBA" id="ARBA00022723"/>
    </source>
</evidence>
<evidence type="ECO:0000256" key="1">
    <source>
        <dbReference type="ARBA" id="ARBA00001946"/>
    </source>
</evidence>
<dbReference type="Proteomes" id="UP000248021">
    <property type="component" value="Unassembled WGS sequence"/>
</dbReference>
<sequence length="221" mass="23743">MTPATLLFDLDGTLVNTDHLHYSAFQDLLGDFDRTMEWDVFERDVIGRANADIMAGLFPALSPAEQEQMAARKEALFRSKVQDLEPTQGLPDLLDFALARGIGCAVVTNAPRDNAMLLLKGLRLEARFEAVVIADELPAQKPDPLPYLTGLRLLKGDARRALAFEDSRSGVTAAAAAGILTVGLTTSLGEAALMEAGASLAVADFKDPRLNALIRDHLGVS</sequence>